<evidence type="ECO:0000256" key="1">
    <source>
        <dbReference type="SAM" id="MobiDB-lite"/>
    </source>
</evidence>
<organism evidence="3">
    <name type="scientific">Selaginella moellendorffii</name>
    <name type="common">Spikemoss</name>
    <dbReference type="NCBI Taxonomy" id="88036"/>
    <lineage>
        <taxon>Eukaryota</taxon>
        <taxon>Viridiplantae</taxon>
        <taxon>Streptophyta</taxon>
        <taxon>Embryophyta</taxon>
        <taxon>Tracheophyta</taxon>
        <taxon>Lycopodiopsida</taxon>
        <taxon>Selaginellales</taxon>
        <taxon>Selaginellaceae</taxon>
        <taxon>Selaginella</taxon>
    </lineage>
</organism>
<dbReference type="Proteomes" id="UP000001514">
    <property type="component" value="Unassembled WGS sequence"/>
</dbReference>
<keyword evidence="3" id="KW-1185">Reference proteome</keyword>
<feature type="compositionally biased region" description="Basic and acidic residues" evidence="1">
    <location>
        <begin position="18"/>
        <end position="27"/>
    </location>
</feature>
<evidence type="ECO:0000313" key="2">
    <source>
        <dbReference type="EMBL" id="EFJ14494.1"/>
    </source>
</evidence>
<accession>D8SMH2</accession>
<dbReference type="HOGENOM" id="CLU_1274137_0_0_1"/>
<evidence type="ECO:0000313" key="3">
    <source>
        <dbReference type="Proteomes" id="UP000001514"/>
    </source>
</evidence>
<dbReference type="KEGG" id="smo:SELMODRAFT_423676"/>
<feature type="region of interest" description="Disordered" evidence="1">
    <location>
        <begin position="1"/>
        <end position="27"/>
    </location>
</feature>
<protein>
    <submittedName>
        <fullName evidence="2">Uncharacterized protein</fullName>
    </submittedName>
</protein>
<dbReference type="Gramene" id="EFJ14494">
    <property type="protein sequence ID" value="EFJ14494"/>
    <property type="gene ID" value="SELMODRAFT_423676"/>
</dbReference>
<dbReference type="InParanoid" id="D8SMH2"/>
<proteinExistence type="predicted"/>
<reference evidence="2 3" key="1">
    <citation type="journal article" date="2011" name="Science">
        <title>The Selaginella genome identifies genetic changes associated with the evolution of vascular plants.</title>
        <authorList>
            <person name="Banks J.A."/>
            <person name="Nishiyama T."/>
            <person name="Hasebe M."/>
            <person name="Bowman J.L."/>
            <person name="Gribskov M."/>
            <person name="dePamphilis C."/>
            <person name="Albert V.A."/>
            <person name="Aono N."/>
            <person name="Aoyama T."/>
            <person name="Ambrose B.A."/>
            <person name="Ashton N.W."/>
            <person name="Axtell M.J."/>
            <person name="Barker E."/>
            <person name="Barker M.S."/>
            <person name="Bennetzen J.L."/>
            <person name="Bonawitz N.D."/>
            <person name="Chapple C."/>
            <person name="Cheng C."/>
            <person name="Correa L.G."/>
            <person name="Dacre M."/>
            <person name="DeBarry J."/>
            <person name="Dreyer I."/>
            <person name="Elias M."/>
            <person name="Engstrom E.M."/>
            <person name="Estelle M."/>
            <person name="Feng L."/>
            <person name="Finet C."/>
            <person name="Floyd S.K."/>
            <person name="Frommer W.B."/>
            <person name="Fujita T."/>
            <person name="Gramzow L."/>
            <person name="Gutensohn M."/>
            <person name="Harholt J."/>
            <person name="Hattori M."/>
            <person name="Heyl A."/>
            <person name="Hirai T."/>
            <person name="Hiwatashi Y."/>
            <person name="Ishikawa M."/>
            <person name="Iwata M."/>
            <person name="Karol K.G."/>
            <person name="Koehler B."/>
            <person name="Kolukisaoglu U."/>
            <person name="Kubo M."/>
            <person name="Kurata T."/>
            <person name="Lalonde S."/>
            <person name="Li K."/>
            <person name="Li Y."/>
            <person name="Litt A."/>
            <person name="Lyons E."/>
            <person name="Manning G."/>
            <person name="Maruyama T."/>
            <person name="Michael T.P."/>
            <person name="Mikami K."/>
            <person name="Miyazaki S."/>
            <person name="Morinaga S."/>
            <person name="Murata T."/>
            <person name="Mueller-Roeber B."/>
            <person name="Nelson D.R."/>
            <person name="Obara M."/>
            <person name="Oguri Y."/>
            <person name="Olmstead R.G."/>
            <person name="Onodera N."/>
            <person name="Petersen B.L."/>
            <person name="Pils B."/>
            <person name="Prigge M."/>
            <person name="Rensing S.A."/>
            <person name="Riano-Pachon D.M."/>
            <person name="Roberts A.W."/>
            <person name="Sato Y."/>
            <person name="Scheller H.V."/>
            <person name="Schulz B."/>
            <person name="Schulz C."/>
            <person name="Shakirov E.V."/>
            <person name="Shibagaki N."/>
            <person name="Shinohara N."/>
            <person name="Shippen D.E."/>
            <person name="Soerensen I."/>
            <person name="Sotooka R."/>
            <person name="Sugimoto N."/>
            <person name="Sugita M."/>
            <person name="Sumikawa N."/>
            <person name="Tanurdzic M."/>
            <person name="Theissen G."/>
            <person name="Ulvskov P."/>
            <person name="Wakazuki S."/>
            <person name="Weng J.K."/>
            <person name="Willats W.W."/>
            <person name="Wipf D."/>
            <person name="Wolf P.G."/>
            <person name="Yang L."/>
            <person name="Zimmer A.D."/>
            <person name="Zhu Q."/>
            <person name="Mitros T."/>
            <person name="Hellsten U."/>
            <person name="Loque D."/>
            <person name="Otillar R."/>
            <person name="Salamov A."/>
            <person name="Schmutz J."/>
            <person name="Shapiro H."/>
            <person name="Lindquist E."/>
            <person name="Lucas S."/>
            <person name="Rokhsar D."/>
            <person name="Grigoriev I.V."/>
        </authorList>
    </citation>
    <scope>NUCLEOTIDE SEQUENCE [LARGE SCALE GENOMIC DNA]</scope>
</reference>
<dbReference type="AlphaFoldDB" id="D8SMH2"/>
<dbReference type="EMBL" id="GL377627">
    <property type="protein sequence ID" value="EFJ14494.1"/>
    <property type="molecule type" value="Genomic_DNA"/>
</dbReference>
<name>D8SMH2_SELML</name>
<gene>
    <name evidence="2" type="ORF">SELMODRAFT_423676</name>
</gene>
<sequence>MVAATPSLLPRRSISQKSDSHAHERRSTQLRSLIKVEEAVTDCPRSLTQPFIIDSSRLEVEVGPEASASEVTQFMQDSGLYHVGHGILERVSSSGIDWKEQSELLLELEKCTRHWGFSWPNYTWMLRLLPSEASSSIMQLQHMPGYRVVGDWDQEKNALSNSMPAGFSGVGFIALLHARKCLCLHQAQHMAIVLPHCKIDKRISLKMAEQKLYEFEV</sequence>